<dbReference type="Pfam" id="PF12146">
    <property type="entry name" value="Hydrolase_4"/>
    <property type="match status" value="1"/>
</dbReference>
<organism evidence="6 7">
    <name type="scientific">Roseateles aquae</name>
    <dbReference type="NCBI Taxonomy" id="3077235"/>
    <lineage>
        <taxon>Bacteria</taxon>
        <taxon>Pseudomonadati</taxon>
        <taxon>Pseudomonadota</taxon>
        <taxon>Betaproteobacteria</taxon>
        <taxon>Burkholderiales</taxon>
        <taxon>Sphaerotilaceae</taxon>
        <taxon>Roseateles</taxon>
    </lineage>
</organism>
<evidence type="ECO:0000256" key="3">
    <source>
        <dbReference type="ARBA" id="ARBA00023098"/>
    </source>
</evidence>
<feature type="chain" id="PRO_5046274905" evidence="4">
    <location>
        <begin position="22"/>
        <end position="376"/>
    </location>
</feature>
<feature type="signal peptide" evidence="4">
    <location>
        <begin position="1"/>
        <end position="21"/>
    </location>
</feature>
<dbReference type="EMBL" id="JAVXZY010000010">
    <property type="protein sequence ID" value="MDT9001694.1"/>
    <property type="molecule type" value="Genomic_DNA"/>
</dbReference>
<accession>A0ABU3PGU1</accession>
<keyword evidence="7" id="KW-1185">Reference proteome</keyword>
<evidence type="ECO:0000259" key="5">
    <source>
        <dbReference type="Pfam" id="PF12146"/>
    </source>
</evidence>
<evidence type="ECO:0000256" key="1">
    <source>
        <dbReference type="ARBA" id="ARBA00022801"/>
    </source>
</evidence>
<dbReference type="RefSeq" id="WP_315652574.1">
    <property type="nucleotide sequence ID" value="NZ_JAVXZY010000010.1"/>
</dbReference>
<dbReference type="InterPro" id="IPR029058">
    <property type="entry name" value="AB_hydrolase_fold"/>
</dbReference>
<evidence type="ECO:0000256" key="4">
    <source>
        <dbReference type="SAM" id="SignalP"/>
    </source>
</evidence>
<dbReference type="Proteomes" id="UP001246372">
    <property type="component" value="Unassembled WGS sequence"/>
</dbReference>
<dbReference type="SUPFAM" id="SSF53474">
    <property type="entry name" value="alpha/beta-Hydrolases"/>
    <property type="match status" value="1"/>
</dbReference>
<dbReference type="Gene3D" id="3.40.50.1820">
    <property type="entry name" value="alpha/beta hydrolase"/>
    <property type="match status" value="2"/>
</dbReference>
<keyword evidence="4" id="KW-0732">Signal</keyword>
<evidence type="ECO:0000256" key="2">
    <source>
        <dbReference type="ARBA" id="ARBA00022963"/>
    </source>
</evidence>
<dbReference type="InterPro" id="IPR022742">
    <property type="entry name" value="Hydrolase_4"/>
</dbReference>
<dbReference type="GO" id="GO:0016787">
    <property type="term" value="F:hydrolase activity"/>
    <property type="evidence" value="ECO:0007669"/>
    <property type="project" value="UniProtKB-KW"/>
</dbReference>
<feature type="domain" description="Serine aminopeptidase S33" evidence="5">
    <location>
        <begin position="101"/>
        <end position="329"/>
    </location>
</feature>
<gene>
    <name evidence="6" type="ORF">RQP53_20625</name>
</gene>
<comment type="caution">
    <text evidence="6">The sequence shown here is derived from an EMBL/GenBank/DDBJ whole genome shotgun (WGS) entry which is preliminary data.</text>
</comment>
<protein>
    <submittedName>
        <fullName evidence="6">Alpha/beta hydrolase</fullName>
    </submittedName>
</protein>
<evidence type="ECO:0000313" key="7">
    <source>
        <dbReference type="Proteomes" id="UP001246372"/>
    </source>
</evidence>
<dbReference type="PANTHER" id="PTHR10272">
    <property type="entry name" value="PLATELET-ACTIVATING FACTOR ACETYLHYDROLASE"/>
    <property type="match status" value="1"/>
</dbReference>
<dbReference type="InterPro" id="IPR016986">
    <property type="entry name" value="UCP031982_abhydr"/>
</dbReference>
<evidence type="ECO:0000313" key="6">
    <source>
        <dbReference type="EMBL" id="MDT9001694.1"/>
    </source>
</evidence>
<dbReference type="PIRSF" id="PIRSF031982">
    <property type="entry name" value="UCP031982_abhydr"/>
    <property type="match status" value="1"/>
</dbReference>
<proteinExistence type="predicted"/>
<keyword evidence="1 6" id="KW-0378">Hydrolase</keyword>
<dbReference type="PANTHER" id="PTHR10272:SF0">
    <property type="entry name" value="PLATELET-ACTIVATING FACTOR ACETYLHYDROLASE"/>
    <property type="match status" value="1"/>
</dbReference>
<name>A0ABU3PGU1_9BURK</name>
<keyword evidence="2" id="KW-0442">Lipid degradation</keyword>
<sequence>MRRLHLVVLIALLALGGTSTAAPGAVPAAARNTAPASLGLSEQQWQDDKRAAWDSDGARPLLTLLWYPTDAAAPASAWPELPFELAPVQRDAAPRAGRLPLLLLSHGTGGSAVAMAWLAEGLARQGYLVAALNHHGNTGAEATYQLPGFLAWWERPRDLSAVLDRLLADPQWGPRIDTQRMGVIGFSLGGYTALAGLGLRLDEAAVQQRLDHCAKAAAAQRDPQCALPPEIAGRYNQQDVQVLLREQPRLASFATQAAQPLADARLRAALVLAPVLGPLYDWASLQAIKQPVLLIAGSADDQAPAAFTALPASRRLAQARISVLDGAGHYSFLSRCSKAAAARLPALCSDTPQRPRADVHREVLTQALDFFARALP</sequence>
<keyword evidence="3" id="KW-0443">Lipid metabolism</keyword>
<reference evidence="6" key="1">
    <citation type="submission" date="2023-09" db="EMBL/GenBank/DDBJ databases">
        <title>Paucibacter sp. APW11 Genome sequencing and assembly.</title>
        <authorList>
            <person name="Kim I."/>
        </authorList>
    </citation>
    <scope>NUCLEOTIDE SEQUENCE</scope>
    <source>
        <strain evidence="6">APW11</strain>
    </source>
</reference>